<dbReference type="InterPro" id="IPR013325">
    <property type="entry name" value="RNA_pol_sigma_r2"/>
</dbReference>
<evidence type="ECO:0000313" key="8">
    <source>
        <dbReference type="Proteomes" id="UP000242313"/>
    </source>
</evidence>
<dbReference type="GO" id="GO:0016987">
    <property type="term" value="F:sigma factor activity"/>
    <property type="evidence" value="ECO:0007669"/>
    <property type="project" value="UniProtKB-KW"/>
</dbReference>
<protein>
    <submittedName>
        <fullName evidence="7">RNA polymerase subunit sigma</fullName>
    </submittedName>
</protein>
<feature type="domain" description="RNA polymerase sigma factor 70 region 4 type 2" evidence="6">
    <location>
        <begin position="112"/>
        <end position="163"/>
    </location>
</feature>
<name>A0A2A3MH91_9PSED</name>
<gene>
    <name evidence="7" type="ORF">CNQ84_11035</name>
</gene>
<dbReference type="Gene3D" id="1.10.10.10">
    <property type="entry name" value="Winged helix-like DNA-binding domain superfamily/Winged helix DNA-binding domain"/>
    <property type="match status" value="1"/>
</dbReference>
<keyword evidence="2" id="KW-0805">Transcription regulation</keyword>
<dbReference type="InterPro" id="IPR036388">
    <property type="entry name" value="WH-like_DNA-bd_sf"/>
</dbReference>
<dbReference type="InterPro" id="IPR014284">
    <property type="entry name" value="RNA_pol_sigma-70_dom"/>
</dbReference>
<dbReference type="SUPFAM" id="SSF88659">
    <property type="entry name" value="Sigma3 and sigma4 domains of RNA polymerase sigma factors"/>
    <property type="match status" value="1"/>
</dbReference>
<dbReference type="PANTHER" id="PTHR43133:SF63">
    <property type="entry name" value="RNA POLYMERASE SIGMA FACTOR FECI-RELATED"/>
    <property type="match status" value="1"/>
</dbReference>
<dbReference type="NCBIfam" id="NF009180">
    <property type="entry name" value="PRK12528.1"/>
    <property type="match status" value="1"/>
</dbReference>
<dbReference type="AlphaFoldDB" id="A0A2A3MH91"/>
<keyword evidence="3" id="KW-0731">Sigma factor</keyword>
<dbReference type="GO" id="GO:0003677">
    <property type="term" value="F:DNA binding"/>
    <property type="evidence" value="ECO:0007669"/>
    <property type="project" value="InterPro"/>
</dbReference>
<dbReference type="Pfam" id="PF08281">
    <property type="entry name" value="Sigma70_r4_2"/>
    <property type="match status" value="1"/>
</dbReference>
<dbReference type="Proteomes" id="UP000242313">
    <property type="component" value="Unassembled WGS sequence"/>
</dbReference>
<dbReference type="SUPFAM" id="SSF88946">
    <property type="entry name" value="Sigma2 domain of RNA polymerase sigma factors"/>
    <property type="match status" value="1"/>
</dbReference>
<proteinExistence type="inferred from homology"/>
<dbReference type="InterPro" id="IPR013324">
    <property type="entry name" value="RNA_pol_sigma_r3/r4-like"/>
</dbReference>
<dbReference type="InterPro" id="IPR039425">
    <property type="entry name" value="RNA_pol_sigma-70-like"/>
</dbReference>
<dbReference type="CDD" id="cd06171">
    <property type="entry name" value="Sigma70_r4"/>
    <property type="match status" value="1"/>
</dbReference>
<evidence type="ECO:0000313" key="7">
    <source>
        <dbReference type="EMBL" id="PBK04163.1"/>
    </source>
</evidence>
<keyword evidence="8" id="KW-1185">Reference proteome</keyword>
<dbReference type="Pfam" id="PF04542">
    <property type="entry name" value="Sigma70_r2"/>
    <property type="match status" value="1"/>
</dbReference>
<dbReference type="PANTHER" id="PTHR43133">
    <property type="entry name" value="RNA POLYMERASE ECF-TYPE SIGMA FACTO"/>
    <property type="match status" value="1"/>
</dbReference>
<comment type="similarity">
    <text evidence="1">Belongs to the sigma-70 factor family. ECF subfamily.</text>
</comment>
<sequence>MEPSVPNTSQQQLSGLYSDHHGWLQRWLRARLGDREQAADIAQDTFVRLLVSQRLPSVGEGRRFLLQIARHLVVDHWRRQRIEQAYLESLAQLPAPETPSPETRMLIIESLLQVDAMLDAMPERVRSAFVMSQFEGLSYAQIAARLGVSVSAVQKYMLRAIGACYQVVYGS</sequence>
<dbReference type="Gene3D" id="1.10.1740.10">
    <property type="match status" value="1"/>
</dbReference>
<feature type="domain" description="RNA polymerase sigma-70 region 2" evidence="5">
    <location>
        <begin position="16"/>
        <end position="81"/>
    </location>
</feature>
<dbReference type="InterPro" id="IPR013249">
    <property type="entry name" value="RNA_pol_sigma70_r4_t2"/>
</dbReference>
<dbReference type="InterPro" id="IPR007627">
    <property type="entry name" value="RNA_pol_sigma70_r2"/>
</dbReference>
<evidence type="ECO:0000256" key="1">
    <source>
        <dbReference type="ARBA" id="ARBA00010641"/>
    </source>
</evidence>
<dbReference type="EMBL" id="NTMR01000012">
    <property type="protein sequence ID" value="PBK04163.1"/>
    <property type="molecule type" value="Genomic_DNA"/>
</dbReference>
<evidence type="ECO:0000256" key="2">
    <source>
        <dbReference type="ARBA" id="ARBA00023015"/>
    </source>
</evidence>
<organism evidence="7 8">
    <name type="scientific">Pseudomonas abyssi</name>
    <dbReference type="NCBI Taxonomy" id="170540"/>
    <lineage>
        <taxon>Bacteria</taxon>
        <taxon>Pseudomonadati</taxon>
        <taxon>Pseudomonadota</taxon>
        <taxon>Gammaproteobacteria</taxon>
        <taxon>Pseudomonadales</taxon>
        <taxon>Pseudomonadaceae</taxon>
        <taxon>Pseudomonas</taxon>
    </lineage>
</organism>
<dbReference type="GO" id="GO:0006352">
    <property type="term" value="P:DNA-templated transcription initiation"/>
    <property type="evidence" value="ECO:0007669"/>
    <property type="project" value="InterPro"/>
</dbReference>
<reference evidence="7 8" key="1">
    <citation type="submission" date="2017-09" db="EMBL/GenBank/DDBJ databases">
        <title>Pseudomonas abyssi sp. nov. isolated from Abyssopelagic Water.</title>
        <authorList>
            <person name="Wei Y."/>
        </authorList>
    </citation>
    <scope>NUCLEOTIDE SEQUENCE [LARGE SCALE GENOMIC DNA]</scope>
    <source>
        <strain evidence="7 8">MT5</strain>
    </source>
</reference>
<dbReference type="NCBIfam" id="TIGR02937">
    <property type="entry name" value="sigma70-ECF"/>
    <property type="match status" value="1"/>
</dbReference>
<comment type="caution">
    <text evidence="7">The sequence shown here is derived from an EMBL/GenBank/DDBJ whole genome shotgun (WGS) entry which is preliminary data.</text>
</comment>
<evidence type="ECO:0000259" key="5">
    <source>
        <dbReference type="Pfam" id="PF04542"/>
    </source>
</evidence>
<evidence type="ECO:0000259" key="6">
    <source>
        <dbReference type="Pfam" id="PF08281"/>
    </source>
</evidence>
<accession>A0A2A3MH91</accession>
<evidence type="ECO:0000256" key="4">
    <source>
        <dbReference type="ARBA" id="ARBA00023163"/>
    </source>
</evidence>
<evidence type="ECO:0000256" key="3">
    <source>
        <dbReference type="ARBA" id="ARBA00023082"/>
    </source>
</evidence>
<keyword evidence="4" id="KW-0804">Transcription</keyword>